<dbReference type="AlphaFoldDB" id="A0A4R4J3Z7"/>
<comment type="caution">
    <text evidence="1">The sequence shown here is derived from an EMBL/GenBank/DDBJ whole genome shotgun (WGS) entry which is preliminary data.</text>
</comment>
<sequence>MCLTTGEVFEAGYDTVYAGHLGRNVSRYPEKVIYDYAHQRWLLVKDGLYEKIEGEKPMSLNLHLISPKNATGYVVFNNYIFIGDSYAKKGLYFCMVHEYSALCGWGDMIREENGKKIDLTPYALKLIESIVFID</sequence>
<organism evidence="1 2">
    <name type="scientific">Photorhabdus luminescens subsp. mexicana</name>
    <dbReference type="NCBI Taxonomy" id="2100167"/>
    <lineage>
        <taxon>Bacteria</taxon>
        <taxon>Pseudomonadati</taxon>
        <taxon>Pseudomonadota</taxon>
        <taxon>Gammaproteobacteria</taxon>
        <taxon>Enterobacterales</taxon>
        <taxon>Morganellaceae</taxon>
        <taxon>Photorhabdus</taxon>
    </lineage>
</organism>
<reference evidence="1 2" key="1">
    <citation type="journal article" date="2019" name="Int. J. Syst. Evol. Microbiol.">
        <title>Photorhabdus khanii subsp. guanajuatensis subsp. nov., isolated from Heterorhabditis atacamensis, and Photorhabdus luminescens subsp. mexicana subsp. nov., isolated from Heterorhabditis mexicana entomopathogenic nematodes.</title>
        <authorList>
            <person name="Machado R.A.R."/>
            <person name="Bruno P."/>
            <person name="Arce C.C.M."/>
            <person name="Liechti N."/>
            <person name="Kohler A."/>
            <person name="Bernal J."/>
            <person name="Bruggmann R."/>
            <person name="Turlings T.C.J."/>
        </authorList>
    </citation>
    <scope>NUCLEOTIDE SEQUENCE [LARGE SCALE GENOMIC DNA]</scope>
    <source>
        <strain evidence="1 2">MEX47-22</strain>
    </source>
</reference>
<proteinExistence type="predicted"/>
<evidence type="ECO:0000313" key="2">
    <source>
        <dbReference type="Proteomes" id="UP000295550"/>
    </source>
</evidence>
<dbReference type="Proteomes" id="UP000295550">
    <property type="component" value="Unassembled WGS sequence"/>
</dbReference>
<dbReference type="EMBL" id="PUJX01000019">
    <property type="protein sequence ID" value="TDB47882.1"/>
    <property type="molecule type" value="Genomic_DNA"/>
</dbReference>
<dbReference type="RefSeq" id="WP_132346992.1">
    <property type="nucleotide sequence ID" value="NZ_CAWOLF010000019.1"/>
</dbReference>
<gene>
    <name evidence="1" type="ORF">C5468_17475</name>
</gene>
<evidence type="ECO:0000313" key="1">
    <source>
        <dbReference type="EMBL" id="TDB47882.1"/>
    </source>
</evidence>
<name>A0A4R4J3Z7_PHOLU</name>
<accession>A0A4R4J3Z7</accession>
<protein>
    <submittedName>
        <fullName evidence="1">Uncharacterized protein</fullName>
    </submittedName>
</protein>